<keyword evidence="2" id="KW-1185">Reference proteome</keyword>
<comment type="caution">
    <text evidence="1">The sequence shown here is derived from an EMBL/GenBank/DDBJ whole genome shotgun (WGS) entry which is preliminary data.</text>
</comment>
<dbReference type="RefSeq" id="WP_170065741.1">
    <property type="nucleotide sequence ID" value="NZ_JALCPJ010000045.1"/>
</dbReference>
<reference evidence="1 2" key="1">
    <citation type="submission" date="2018-03" db="EMBL/GenBank/DDBJ databases">
        <title>Genome sequence of Clostridium luticellarii DSM 29923.</title>
        <authorList>
            <person name="Poehlein A."/>
            <person name="Daniel R."/>
        </authorList>
    </citation>
    <scope>NUCLEOTIDE SEQUENCE [LARGE SCALE GENOMIC DNA]</scope>
    <source>
        <strain evidence="1 2">DSM 29923</strain>
    </source>
</reference>
<dbReference type="EMBL" id="PVXP01000013">
    <property type="protein sequence ID" value="PRR85706.1"/>
    <property type="molecule type" value="Genomic_DNA"/>
</dbReference>
<accession>A0A2T0BP95</accession>
<name>A0A2T0BP95_9CLOT</name>
<proteinExistence type="predicted"/>
<sequence>MIRIWGKIIKNNKIVKDGTVQFGSEGSYQQNLKKCIVELCRQFDIEKPYWLPANMDEYNKRSKTIFTRDNFIDEFPFDKFVIEEVDDEKQSAKNK</sequence>
<dbReference type="Proteomes" id="UP000237798">
    <property type="component" value="Unassembled WGS sequence"/>
</dbReference>
<organism evidence="1 2">
    <name type="scientific">Clostridium luticellarii</name>
    <dbReference type="NCBI Taxonomy" id="1691940"/>
    <lineage>
        <taxon>Bacteria</taxon>
        <taxon>Bacillati</taxon>
        <taxon>Bacillota</taxon>
        <taxon>Clostridia</taxon>
        <taxon>Eubacteriales</taxon>
        <taxon>Clostridiaceae</taxon>
        <taxon>Clostridium</taxon>
    </lineage>
</organism>
<protein>
    <submittedName>
        <fullName evidence="1">Uncharacterized protein</fullName>
    </submittedName>
</protein>
<evidence type="ECO:0000313" key="2">
    <source>
        <dbReference type="Proteomes" id="UP000237798"/>
    </source>
</evidence>
<gene>
    <name evidence="1" type="ORF">CLLU_13320</name>
</gene>
<evidence type="ECO:0000313" key="1">
    <source>
        <dbReference type="EMBL" id="PRR85706.1"/>
    </source>
</evidence>
<dbReference type="AlphaFoldDB" id="A0A2T0BP95"/>